<sequence>MAPSTPTMLMIASRLVLAAALSCDEALLPESPELSDSVSGVMELMVNKESTCPTRASPMTLEPV</sequence>
<protein>
    <submittedName>
        <fullName evidence="2">Uncharacterized protein</fullName>
    </submittedName>
</protein>
<reference evidence="2 3" key="1">
    <citation type="journal article" date="2016" name="Mol. Biol. Evol.">
        <title>Comparative Genomics of Early-Diverging Mushroom-Forming Fungi Provides Insights into the Origins of Lignocellulose Decay Capabilities.</title>
        <authorList>
            <person name="Nagy L.G."/>
            <person name="Riley R."/>
            <person name="Tritt A."/>
            <person name="Adam C."/>
            <person name="Daum C."/>
            <person name="Floudas D."/>
            <person name="Sun H."/>
            <person name="Yadav J.S."/>
            <person name="Pangilinan J."/>
            <person name="Larsson K.H."/>
            <person name="Matsuura K."/>
            <person name="Barry K."/>
            <person name="Labutti K."/>
            <person name="Kuo R."/>
            <person name="Ohm R.A."/>
            <person name="Bhattacharya S.S."/>
            <person name="Shirouzu T."/>
            <person name="Yoshinaga Y."/>
            <person name="Martin F.M."/>
            <person name="Grigoriev I.V."/>
            <person name="Hibbett D.S."/>
        </authorList>
    </citation>
    <scope>NUCLEOTIDE SEQUENCE [LARGE SCALE GENOMIC DNA]</scope>
    <source>
        <strain evidence="2 3">CBS 109695</strain>
    </source>
</reference>
<accession>A0A166PNN1</accession>
<keyword evidence="1" id="KW-0732">Signal</keyword>
<evidence type="ECO:0000313" key="3">
    <source>
        <dbReference type="Proteomes" id="UP000076532"/>
    </source>
</evidence>
<dbReference type="AlphaFoldDB" id="A0A166PNN1"/>
<gene>
    <name evidence="2" type="ORF">FIBSPDRAFT_854913</name>
</gene>
<organism evidence="2 3">
    <name type="scientific">Athelia psychrophila</name>
    <dbReference type="NCBI Taxonomy" id="1759441"/>
    <lineage>
        <taxon>Eukaryota</taxon>
        <taxon>Fungi</taxon>
        <taxon>Dikarya</taxon>
        <taxon>Basidiomycota</taxon>
        <taxon>Agaricomycotina</taxon>
        <taxon>Agaricomycetes</taxon>
        <taxon>Agaricomycetidae</taxon>
        <taxon>Atheliales</taxon>
        <taxon>Atheliaceae</taxon>
        <taxon>Athelia</taxon>
    </lineage>
</organism>
<dbReference type="Proteomes" id="UP000076532">
    <property type="component" value="Unassembled WGS sequence"/>
</dbReference>
<keyword evidence="3" id="KW-1185">Reference proteome</keyword>
<name>A0A166PNN1_9AGAM</name>
<feature type="signal peptide" evidence="1">
    <location>
        <begin position="1"/>
        <end position="18"/>
    </location>
</feature>
<evidence type="ECO:0000313" key="2">
    <source>
        <dbReference type="EMBL" id="KZP26280.1"/>
    </source>
</evidence>
<feature type="chain" id="PRO_5007878336" evidence="1">
    <location>
        <begin position="19"/>
        <end position="64"/>
    </location>
</feature>
<dbReference type="EMBL" id="KV417515">
    <property type="protein sequence ID" value="KZP26280.1"/>
    <property type="molecule type" value="Genomic_DNA"/>
</dbReference>
<evidence type="ECO:0000256" key="1">
    <source>
        <dbReference type="SAM" id="SignalP"/>
    </source>
</evidence>
<proteinExistence type="predicted"/>